<dbReference type="InterPro" id="IPR039527">
    <property type="entry name" value="PIGG/GPI7"/>
</dbReference>
<dbReference type="InterPro" id="IPR017850">
    <property type="entry name" value="Alkaline_phosphatase_core_sf"/>
</dbReference>
<dbReference type="OrthoDB" id="3176171at2759"/>
<evidence type="ECO:0000313" key="2">
    <source>
        <dbReference type="EMBL" id="KAB1201913.1"/>
    </source>
</evidence>
<keyword evidence="1" id="KW-0812">Transmembrane</keyword>
<reference evidence="2 3" key="1">
    <citation type="journal article" date="2019" name="Plant Biotechnol. J.">
        <title>The red bayberry genome and genetic basis of sex determination.</title>
        <authorList>
            <person name="Jia H.M."/>
            <person name="Jia H.J."/>
            <person name="Cai Q.L."/>
            <person name="Wang Y."/>
            <person name="Zhao H.B."/>
            <person name="Yang W.F."/>
            <person name="Wang G.Y."/>
            <person name="Li Y.H."/>
            <person name="Zhan D.L."/>
            <person name="Shen Y.T."/>
            <person name="Niu Q.F."/>
            <person name="Chang L."/>
            <person name="Qiu J."/>
            <person name="Zhao L."/>
            <person name="Xie H.B."/>
            <person name="Fu W.Y."/>
            <person name="Jin J."/>
            <person name="Li X.W."/>
            <person name="Jiao Y."/>
            <person name="Zhou C.C."/>
            <person name="Tu T."/>
            <person name="Chai C.Y."/>
            <person name="Gao J.L."/>
            <person name="Fan L.J."/>
            <person name="van de Weg E."/>
            <person name="Wang J.Y."/>
            <person name="Gao Z.S."/>
        </authorList>
    </citation>
    <scope>NUCLEOTIDE SEQUENCE [LARGE SCALE GENOMIC DNA]</scope>
    <source>
        <tissue evidence="2">Leaves</tissue>
    </source>
</reference>
<dbReference type="GO" id="GO:0005789">
    <property type="term" value="C:endoplasmic reticulum membrane"/>
    <property type="evidence" value="ECO:0007669"/>
    <property type="project" value="TreeGrafter"/>
</dbReference>
<keyword evidence="3" id="KW-1185">Reference proteome</keyword>
<dbReference type="SUPFAM" id="SSF53649">
    <property type="entry name" value="Alkaline phosphatase-like"/>
    <property type="match status" value="1"/>
</dbReference>
<gene>
    <name evidence="2" type="ORF">CJ030_MR8G002365</name>
</gene>
<evidence type="ECO:0000313" key="3">
    <source>
        <dbReference type="Proteomes" id="UP000516437"/>
    </source>
</evidence>
<evidence type="ECO:0000256" key="1">
    <source>
        <dbReference type="SAM" id="Phobius"/>
    </source>
</evidence>
<keyword evidence="1" id="KW-1133">Transmembrane helix</keyword>
<dbReference type="Proteomes" id="UP000516437">
    <property type="component" value="Chromosome 8"/>
</dbReference>
<accession>A0A6A1UNX0</accession>
<dbReference type="PANTHER" id="PTHR23072:SF0">
    <property type="entry name" value="GPI ETHANOLAMINE PHOSPHATE TRANSFERASE 2"/>
    <property type="match status" value="1"/>
</dbReference>
<feature type="transmembrane region" description="Helical" evidence="1">
    <location>
        <begin position="75"/>
        <end position="92"/>
    </location>
</feature>
<sequence>MGEQRNRWNWEVSGFEPRKTTSLERDDQRSGGPLVRRYSISAASVLSHSELSKHSLASSVQRLEFKLLGTKRMELYTIFFPLLNSLALFIGLRNDISDHASDTLDTVYQVDIAPTLALLFGVPIPKNNVGVLISGSFDSFTGYLSLSLSGLVAIRKESRKEYAETKMK</sequence>
<dbReference type="EMBL" id="RXIC02000026">
    <property type="protein sequence ID" value="KAB1201913.1"/>
    <property type="molecule type" value="Genomic_DNA"/>
</dbReference>
<dbReference type="PANTHER" id="PTHR23072">
    <property type="entry name" value="PHOSPHATIDYLINOSITOL GLYCAN-RELATED"/>
    <property type="match status" value="1"/>
</dbReference>
<proteinExistence type="predicted"/>
<dbReference type="GO" id="GO:0051267">
    <property type="term" value="F:CP2 mannose-ethanolamine phosphotransferase activity"/>
    <property type="evidence" value="ECO:0007669"/>
    <property type="project" value="TreeGrafter"/>
</dbReference>
<organism evidence="2 3">
    <name type="scientific">Morella rubra</name>
    <name type="common">Chinese bayberry</name>
    <dbReference type="NCBI Taxonomy" id="262757"/>
    <lineage>
        <taxon>Eukaryota</taxon>
        <taxon>Viridiplantae</taxon>
        <taxon>Streptophyta</taxon>
        <taxon>Embryophyta</taxon>
        <taxon>Tracheophyta</taxon>
        <taxon>Spermatophyta</taxon>
        <taxon>Magnoliopsida</taxon>
        <taxon>eudicotyledons</taxon>
        <taxon>Gunneridae</taxon>
        <taxon>Pentapetalae</taxon>
        <taxon>rosids</taxon>
        <taxon>fabids</taxon>
        <taxon>Fagales</taxon>
        <taxon>Myricaceae</taxon>
        <taxon>Morella</taxon>
    </lineage>
</organism>
<keyword evidence="1" id="KW-0472">Membrane</keyword>
<feature type="transmembrane region" description="Helical" evidence="1">
    <location>
        <begin position="129"/>
        <end position="154"/>
    </location>
</feature>
<comment type="caution">
    <text evidence="2">The sequence shown here is derived from an EMBL/GenBank/DDBJ whole genome shotgun (WGS) entry which is preliminary data.</text>
</comment>
<dbReference type="GO" id="GO:0006506">
    <property type="term" value="P:GPI anchor biosynthetic process"/>
    <property type="evidence" value="ECO:0007669"/>
    <property type="project" value="InterPro"/>
</dbReference>
<protein>
    <submittedName>
        <fullName evidence="2">Kinesin-like protein KCA1</fullName>
    </submittedName>
</protein>
<dbReference type="AlphaFoldDB" id="A0A6A1UNX0"/>
<name>A0A6A1UNX0_9ROSI</name>
<dbReference type="Gene3D" id="3.40.720.10">
    <property type="entry name" value="Alkaline Phosphatase, subunit A"/>
    <property type="match status" value="1"/>
</dbReference>